<dbReference type="Pfam" id="PF00652">
    <property type="entry name" value="Ricin_B_lectin"/>
    <property type="match status" value="1"/>
</dbReference>
<dbReference type="InterPro" id="IPR033453">
    <property type="entry name" value="Glyco_hydro_30_TIM-barrel"/>
</dbReference>
<evidence type="ECO:0000313" key="7">
    <source>
        <dbReference type="EMBL" id="NJC25631.1"/>
    </source>
</evidence>
<dbReference type="Pfam" id="PF02055">
    <property type="entry name" value="Glyco_hydro_30"/>
    <property type="match status" value="1"/>
</dbReference>
<comment type="caution">
    <text evidence="7">The sequence shown here is derived from an EMBL/GenBank/DDBJ whole genome shotgun (WGS) entry which is preliminary data.</text>
</comment>
<dbReference type="Pfam" id="PF18962">
    <property type="entry name" value="Por_Secre_tail"/>
    <property type="match status" value="1"/>
</dbReference>
<dbReference type="SUPFAM" id="SSF51011">
    <property type="entry name" value="Glycosyl hydrolase domain"/>
    <property type="match status" value="1"/>
</dbReference>
<keyword evidence="3 4" id="KW-0378">Hydrolase</keyword>
<evidence type="ECO:0000256" key="1">
    <source>
        <dbReference type="ARBA" id="ARBA00005382"/>
    </source>
</evidence>
<dbReference type="InterPro" id="IPR013780">
    <property type="entry name" value="Glyco_hydro_b"/>
</dbReference>
<feature type="signal peptide" evidence="5">
    <location>
        <begin position="1"/>
        <end position="20"/>
    </location>
</feature>
<dbReference type="PROSITE" id="PS51257">
    <property type="entry name" value="PROKAR_LIPOPROTEIN"/>
    <property type="match status" value="1"/>
</dbReference>
<dbReference type="SMART" id="SM00458">
    <property type="entry name" value="RICIN"/>
    <property type="match status" value="1"/>
</dbReference>
<keyword evidence="2 5" id="KW-0732">Signal</keyword>
<dbReference type="CDD" id="cd00161">
    <property type="entry name" value="beta-trefoil_Ricin-like"/>
    <property type="match status" value="1"/>
</dbReference>
<keyword evidence="4 7" id="KW-0326">Glycosidase</keyword>
<dbReference type="EC" id="3.2.1.45" evidence="7"/>
<evidence type="ECO:0000256" key="2">
    <source>
        <dbReference type="ARBA" id="ARBA00022729"/>
    </source>
</evidence>
<dbReference type="PANTHER" id="PTHR11069:SF23">
    <property type="entry name" value="LYSOSOMAL ACID GLUCOSYLCERAMIDASE"/>
    <property type="match status" value="1"/>
</dbReference>
<dbReference type="Gene3D" id="2.60.40.1180">
    <property type="entry name" value="Golgi alpha-mannosidase II"/>
    <property type="match status" value="1"/>
</dbReference>
<dbReference type="SUPFAM" id="SSF50370">
    <property type="entry name" value="Ricin B-like lectins"/>
    <property type="match status" value="1"/>
</dbReference>
<dbReference type="EMBL" id="JAATJH010000002">
    <property type="protein sequence ID" value="NJC25631.1"/>
    <property type="molecule type" value="Genomic_DNA"/>
</dbReference>
<dbReference type="Proteomes" id="UP000770785">
    <property type="component" value="Unassembled WGS sequence"/>
</dbReference>
<dbReference type="PANTHER" id="PTHR11069">
    <property type="entry name" value="GLUCOSYLCERAMIDASE"/>
    <property type="match status" value="1"/>
</dbReference>
<dbReference type="InterPro" id="IPR001139">
    <property type="entry name" value="Glyco_hydro_30"/>
</dbReference>
<evidence type="ECO:0000256" key="3">
    <source>
        <dbReference type="ARBA" id="ARBA00022801"/>
    </source>
</evidence>
<dbReference type="GO" id="GO:0004348">
    <property type="term" value="F:glucosylceramidase activity"/>
    <property type="evidence" value="ECO:0007669"/>
    <property type="project" value="UniProtKB-EC"/>
</dbReference>
<dbReference type="SUPFAM" id="SSF51445">
    <property type="entry name" value="(Trans)glycosidases"/>
    <property type="match status" value="1"/>
</dbReference>
<proteinExistence type="inferred from homology"/>
<dbReference type="Pfam" id="PF17189">
    <property type="entry name" value="Glyco_hydro_30C"/>
    <property type="match status" value="1"/>
</dbReference>
<dbReference type="Gene3D" id="3.20.20.80">
    <property type="entry name" value="Glycosidases"/>
    <property type="match status" value="1"/>
</dbReference>
<organism evidence="7 8">
    <name type="scientific">Neolewinella antarctica</name>
    <dbReference type="NCBI Taxonomy" id="442734"/>
    <lineage>
        <taxon>Bacteria</taxon>
        <taxon>Pseudomonadati</taxon>
        <taxon>Bacteroidota</taxon>
        <taxon>Saprospiria</taxon>
        <taxon>Saprospirales</taxon>
        <taxon>Lewinellaceae</taxon>
        <taxon>Neolewinella</taxon>
    </lineage>
</organism>
<protein>
    <submittedName>
        <fullName evidence="7">Glucosylceramidase</fullName>
        <ecNumber evidence="7">3.2.1.45</ecNumber>
    </submittedName>
</protein>
<dbReference type="InterPro" id="IPR026444">
    <property type="entry name" value="Secre_tail"/>
</dbReference>
<dbReference type="InterPro" id="IPR000772">
    <property type="entry name" value="Ricin_B_lectin"/>
</dbReference>
<dbReference type="PRINTS" id="PR00843">
    <property type="entry name" value="GLHYDRLASE30"/>
</dbReference>
<dbReference type="InterPro" id="IPR017853">
    <property type="entry name" value="GH"/>
</dbReference>
<name>A0ABX0X8T9_9BACT</name>
<gene>
    <name evidence="7" type="ORF">GGR27_001130</name>
</gene>
<keyword evidence="8" id="KW-1185">Reference proteome</keyword>
<dbReference type="NCBIfam" id="TIGR04183">
    <property type="entry name" value="Por_Secre_tail"/>
    <property type="match status" value="1"/>
</dbReference>
<feature type="chain" id="PRO_5046678572" evidence="5">
    <location>
        <begin position="21"/>
        <end position="700"/>
    </location>
</feature>
<accession>A0ABX0X8T9</accession>
<evidence type="ECO:0000313" key="8">
    <source>
        <dbReference type="Proteomes" id="UP000770785"/>
    </source>
</evidence>
<sequence length="700" mass="77432">MWKSILLLFSLSLLSGCLTAQSVTPWLTRGDQSVLLSERATVDFASNSSSNDATITLDNGTAYQAIDGFGFMLTQASAQVIRGLNTTQKNKLLRELFGNDGLRLSAIRISIGASDLSNSVYSYNDVNGDTDMNNFSLNGPDKTHLIPIIKDILAINPNIKVLATPWSAPPWMKTNNAYVGGRLQNQYYAAYARYFVRYLQAMNAEGISIWGITPQNEPENEFNEPSMLMTADEQVDFINNHLGPQIVNSSFSPKIIAFDHNCDNTAYPTQVLNQSSYVDGAAFHLYAGDISAMSTVRNNTGKNVYFTEQFTGSNGNFNGDFSWHMRNVVTGSLNNWSRTVFEWNLAADSNNEPRTPGGCETCLPAVTIPNASSYSRNVSYYIIGQVAKFVQPGARRIGSSNNNGNLYSTAFRNPDGQRVVLAYNDENSSTTVRVREGNNSFDYNLSAKSAVTFVWTPGDVGFSGYYNILSRRSGKGLDIANNSGGNNANVQQYEINNGGGDNQRWELIAAGGDYYDLKVKSTGKCLSQRTNSNANVVQQDCNGYNRQKWQFIEVEDGYYSLRNRRSGKRLDVAGNSTANGANILVWNNNNNTNQQWRFEQVETTANRSARTQVQSKFVERAERVGLFPNPAVDELTVTLPDTHDFSNATLFDAAGRQVLMAPVSTEVTQLKLNLKELPTGLYTIHFNSPTQPIVRKLIKN</sequence>
<reference evidence="7 8" key="1">
    <citation type="submission" date="2020-03" db="EMBL/GenBank/DDBJ databases">
        <title>Genomic Encyclopedia of Type Strains, Phase IV (KMG-IV): sequencing the most valuable type-strain genomes for metagenomic binning, comparative biology and taxonomic classification.</title>
        <authorList>
            <person name="Goeker M."/>
        </authorList>
    </citation>
    <scope>NUCLEOTIDE SEQUENCE [LARGE SCALE GENOMIC DNA]</scope>
    <source>
        <strain evidence="7 8">DSM 105096</strain>
    </source>
</reference>
<evidence type="ECO:0000256" key="4">
    <source>
        <dbReference type="RuleBase" id="RU361188"/>
    </source>
</evidence>
<dbReference type="RefSeq" id="WP_168036425.1">
    <property type="nucleotide sequence ID" value="NZ_JAATJH010000002.1"/>
</dbReference>
<dbReference type="PROSITE" id="PS50231">
    <property type="entry name" value="RICIN_B_LECTIN"/>
    <property type="match status" value="1"/>
</dbReference>
<comment type="similarity">
    <text evidence="1 4">Belongs to the glycosyl hydrolase 30 family.</text>
</comment>
<feature type="domain" description="Ricin B lectin" evidence="6">
    <location>
        <begin position="463"/>
        <end position="599"/>
    </location>
</feature>
<dbReference type="Gene3D" id="2.80.10.50">
    <property type="match status" value="2"/>
</dbReference>
<evidence type="ECO:0000256" key="5">
    <source>
        <dbReference type="SAM" id="SignalP"/>
    </source>
</evidence>
<evidence type="ECO:0000259" key="6">
    <source>
        <dbReference type="SMART" id="SM00458"/>
    </source>
</evidence>
<dbReference type="InterPro" id="IPR035992">
    <property type="entry name" value="Ricin_B-like_lectins"/>
</dbReference>
<dbReference type="InterPro" id="IPR033452">
    <property type="entry name" value="GH30_C"/>
</dbReference>